<protein>
    <recommendedName>
        <fullName evidence="9">Sugar transporter SWEET</fullName>
    </recommendedName>
</protein>
<sequence length="222" mass="24711">MDFVSLYTTWLTLFTICFSFFPIFMVLEWRKRGTSEGFSSINLVLPIMMMGCWLRYGFLTNDKSNITINSVNIGLMSCYLLAFAYYQPNRTNVKYQVVSVLAALAAIYAYVATVPADKAADTMGGIAAGTQILGLGGAIYEITRIIGFKHTEYVPANMTFGMTLLATQWLIFGLLINDFYVTIANVAGLAVNVVTILMYVIYPPLTWRVPLLGVGPQEKKKQ</sequence>
<feature type="transmembrane region" description="Helical" evidence="9">
    <location>
        <begin position="68"/>
        <end position="86"/>
    </location>
</feature>
<evidence type="ECO:0000313" key="11">
    <source>
        <dbReference type="WBParaSite" id="PSAMB.scaffold4887size13238.g25428.t1"/>
    </source>
</evidence>
<comment type="subcellular location">
    <subcellularLocation>
        <location evidence="9">Cell membrane</location>
        <topology evidence="9">Multi-pass membrane protein</topology>
    </subcellularLocation>
    <subcellularLocation>
        <location evidence="1">Endomembrane system</location>
        <topology evidence="1">Multi-pass membrane protein</topology>
    </subcellularLocation>
</comment>
<dbReference type="InterPro" id="IPR004316">
    <property type="entry name" value="SWEET_rpt"/>
</dbReference>
<evidence type="ECO:0000256" key="4">
    <source>
        <dbReference type="ARBA" id="ARBA00022597"/>
    </source>
</evidence>
<evidence type="ECO:0000256" key="3">
    <source>
        <dbReference type="ARBA" id="ARBA00022448"/>
    </source>
</evidence>
<dbReference type="PANTHER" id="PTHR10791">
    <property type="entry name" value="RAG1-ACTIVATING PROTEIN 1"/>
    <property type="match status" value="1"/>
</dbReference>
<accession>A0A914WUA3</accession>
<name>A0A914WUA3_9BILA</name>
<keyword evidence="3 9" id="KW-0813">Transport</keyword>
<keyword evidence="10" id="KW-1185">Reference proteome</keyword>
<proteinExistence type="inferred from homology"/>
<dbReference type="GO" id="GO:0012505">
    <property type="term" value="C:endomembrane system"/>
    <property type="evidence" value="ECO:0007669"/>
    <property type="project" value="UniProtKB-SubCell"/>
</dbReference>
<reference evidence="11" key="1">
    <citation type="submission" date="2022-11" db="UniProtKB">
        <authorList>
            <consortium name="WormBaseParasite"/>
        </authorList>
    </citation>
    <scope>IDENTIFICATION</scope>
</reference>
<keyword evidence="5 9" id="KW-0812">Transmembrane</keyword>
<keyword evidence="6" id="KW-0677">Repeat</keyword>
<organism evidence="10 11">
    <name type="scientific">Plectus sambesii</name>
    <dbReference type="NCBI Taxonomy" id="2011161"/>
    <lineage>
        <taxon>Eukaryota</taxon>
        <taxon>Metazoa</taxon>
        <taxon>Ecdysozoa</taxon>
        <taxon>Nematoda</taxon>
        <taxon>Chromadorea</taxon>
        <taxon>Plectida</taxon>
        <taxon>Plectina</taxon>
        <taxon>Plectoidea</taxon>
        <taxon>Plectidae</taxon>
        <taxon>Plectus</taxon>
    </lineage>
</organism>
<dbReference type="Pfam" id="PF03083">
    <property type="entry name" value="MtN3_slv"/>
    <property type="match status" value="2"/>
</dbReference>
<feature type="transmembrane region" description="Helical" evidence="9">
    <location>
        <begin position="6"/>
        <end position="27"/>
    </location>
</feature>
<feature type="transmembrane region" description="Helical" evidence="9">
    <location>
        <begin position="39"/>
        <end position="56"/>
    </location>
</feature>
<comment type="function">
    <text evidence="9">Mediates sugar transport across membranes.</text>
</comment>
<dbReference type="WBParaSite" id="PSAMB.scaffold4887size13238.g25428.t1">
    <property type="protein sequence ID" value="PSAMB.scaffold4887size13238.g25428.t1"/>
    <property type="gene ID" value="PSAMB.scaffold4887size13238.g25428"/>
</dbReference>
<evidence type="ECO:0000313" key="10">
    <source>
        <dbReference type="Proteomes" id="UP000887566"/>
    </source>
</evidence>
<evidence type="ECO:0000256" key="1">
    <source>
        <dbReference type="ARBA" id="ARBA00004127"/>
    </source>
</evidence>
<dbReference type="AlphaFoldDB" id="A0A914WUA3"/>
<keyword evidence="4 9" id="KW-0762">Sugar transport</keyword>
<feature type="transmembrane region" description="Helical" evidence="9">
    <location>
        <begin position="123"/>
        <end position="142"/>
    </location>
</feature>
<evidence type="ECO:0000256" key="5">
    <source>
        <dbReference type="ARBA" id="ARBA00022692"/>
    </source>
</evidence>
<dbReference type="GO" id="GO:0005886">
    <property type="term" value="C:plasma membrane"/>
    <property type="evidence" value="ECO:0007669"/>
    <property type="project" value="UniProtKB-SubCell"/>
</dbReference>
<dbReference type="PANTHER" id="PTHR10791:SF245">
    <property type="entry name" value="SUGAR TRANSPORTER SWEET"/>
    <property type="match status" value="1"/>
</dbReference>
<evidence type="ECO:0000256" key="9">
    <source>
        <dbReference type="RuleBase" id="RU910715"/>
    </source>
</evidence>
<dbReference type="Proteomes" id="UP000887566">
    <property type="component" value="Unplaced"/>
</dbReference>
<feature type="transmembrane region" description="Helical" evidence="9">
    <location>
        <begin position="93"/>
        <end position="111"/>
    </location>
</feature>
<evidence type="ECO:0000256" key="2">
    <source>
        <dbReference type="ARBA" id="ARBA00007809"/>
    </source>
</evidence>
<keyword evidence="7 9" id="KW-1133">Transmembrane helix</keyword>
<dbReference type="InterPro" id="IPR047664">
    <property type="entry name" value="SWEET"/>
</dbReference>
<feature type="transmembrane region" description="Helical" evidence="9">
    <location>
        <begin position="182"/>
        <end position="202"/>
    </location>
</feature>
<feature type="transmembrane region" description="Helical" evidence="9">
    <location>
        <begin position="154"/>
        <end position="176"/>
    </location>
</feature>
<evidence type="ECO:0000256" key="8">
    <source>
        <dbReference type="ARBA" id="ARBA00023136"/>
    </source>
</evidence>
<comment type="similarity">
    <text evidence="2 9">Belongs to the SWEET sugar transporter family.</text>
</comment>
<dbReference type="GO" id="GO:0051119">
    <property type="term" value="F:sugar transmembrane transporter activity"/>
    <property type="evidence" value="ECO:0007669"/>
    <property type="project" value="InterPro"/>
</dbReference>
<dbReference type="Gene3D" id="1.20.1280.290">
    <property type="match status" value="2"/>
</dbReference>
<keyword evidence="8 9" id="KW-0472">Membrane</keyword>
<evidence type="ECO:0000256" key="7">
    <source>
        <dbReference type="ARBA" id="ARBA00022989"/>
    </source>
</evidence>
<evidence type="ECO:0000256" key="6">
    <source>
        <dbReference type="ARBA" id="ARBA00022737"/>
    </source>
</evidence>